<keyword evidence="2" id="KW-1185">Reference proteome</keyword>
<accession>A0A2P6P590</accession>
<proteinExistence type="predicted"/>
<name>A0A2P6P590_ROSCH</name>
<evidence type="ECO:0000313" key="1">
    <source>
        <dbReference type="EMBL" id="PRQ17091.1"/>
    </source>
</evidence>
<protein>
    <submittedName>
        <fullName evidence="1">Uncharacterized protein</fullName>
    </submittedName>
</protein>
<gene>
    <name evidence="1" type="ORF">RchiOBHm_Chr7g0191271</name>
</gene>
<sequence length="48" mass="5587">MGKFYVIDTFLVYSSTQSFIYKSKISNEEQRLNSILIASLNLFYGTKK</sequence>
<dbReference type="Proteomes" id="UP000238479">
    <property type="component" value="Chromosome 7"/>
</dbReference>
<evidence type="ECO:0000313" key="2">
    <source>
        <dbReference type="Proteomes" id="UP000238479"/>
    </source>
</evidence>
<dbReference type="AlphaFoldDB" id="A0A2P6P590"/>
<comment type="caution">
    <text evidence="1">The sequence shown here is derived from an EMBL/GenBank/DDBJ whole genome shotgun (WGS) entry which is preliminary data.</text>
</comment>
<dbReference type="Gramene" id="PRQ17091">
    <property type="protein sequence ID" value="PRQ17091"/>
    <property type="gene ID" value="RchiOBHm_Chr7g0191271"/>
</dbReference>
<organism evidence="1 2">
    <name type="scientific">Rosa chinensis</name>
    <name type="common">China rose</name>
    <dbReference type="NCBI Taxonomy" id="74649"/>
    <lineage>
        <taxon>Eukaryota</taxon>
        <taxon>Viridiplantae</taxon>
        <taxon>Streptophyta</taxon>
        <taxon>Embryophyta</taxon>
        <taxon>Tracheophyta</taxon>
        <taxon>Spermatophyta</taxon>
        <taxon>Magnoliopsida</taxon>
        <taxon>eudicotyledons</taxon>
        <taxon>Gunneridae</taxon>
        <taxon>Pentapetalae</taxon>
        <taxon>rosids</taxon>
        <taxon>fabids</taxon>
        <taxon>Rosales</taxon>
        <taxon>Rosaceae</taxon>
        <taxon>Rosoideae</taxon>
        <taxon>Rosoideae incertae sedis</taxon>
        <taxon>Rosa</taxon>
    </lineage>
</organism>
<dbReference type="EMBL" id="PDCK01000045">
    <property type="protein sequence ID" value="PRQ17091.1"/>
    <property type="molecule type" value="Genomic_DNA"/>
</dbReference>
<reference evidence="1 2" key="1">
    <citation type="journal article" date="2018" name="Nat. Genet.">
        <title>The Rosa genome provides new insights in the design of modern roses.</title>
        <authorList>
            <person name="Bendahmane M."/>
        </authorList>
    </citation>
    <scope>NUCLEOTIDE SEQUENCE [LARGE SCALE GENOMIC DNA]</scope>
    <source>
        <strain evidence="2">cv. Old Blush</strain>
    </source>
</reference>